<feature type="compositionally biased region" description="Polar residues" evidence="1">
    <location>
        <begin position="1"/>
        <end position="12"/>
    </location>
</feature>
<protein>
    <submittedName>
        <fullName evidence="2">Uncharacterized protein</fullName>
    </submittedName>
</protein>
<feature type="compositionally biased region" description="Basic residues" evidence="1">
    <location>
        <begin position="16"/>
        <end position="25"/>
    </location>
</feature>
<dbReference type="Gramene" id="MELO3C011643.2.1">
    <property type="protein sequence ID" value="MELO3C011643.2.1"/>
    <property type="gene ID" value="MELO3C011643.2"/>
</dbReference>
<name>A0A9I9D1E6_CUCME</name>
<evidence type="ECO:0000313" key="2">
    <source>
        <dbReference type="EnsemblPlants" id="MELO3C011643.2.1"/>
    </source>
</evidence>
<evidence type="ECO:0000256" key="1">
    <source>
        <dbReference type="SAM" id="MobiDB-lite"/>
    </source>
</evidence>
<dbReference type="EnsemblPlants" id="MELO3C011643.2.1">
    <property type="protein sequence ID" value="MELO3C011643.2.1"/>
    <property type="gene ID" value="MELO3C011643.2"/>
</dbReference>
<sequence>MGIIHQGNTTRSGRFPTHKNVKRSRKDVGKPIPDAKRNVEKIFGRNTSGDLFPPDASPTSRQK</sequence>
<organism evidence="2">
    <name type="scientific">Cucumis melo</name>
    <name type="common">Muskmelon</name>
    <dbReference type="NCBI Taxonomy" id="3656"/>
    <lineage>
        <taxon>Eukaryota</taxon>
        <taxon>Viridiplantae</taxon>
        <taxon>Streptophyta</taxon>
        <taxon>Embryophyta</taxon>
        <taxon>Tracheophyta</taxon>
        <taxon>Spermatophyta</taxon>
        <taxon>Magnoliopsida</taxon>
        <taxon>eudicotyledons</taxon>
        <taxon>Gunneridae</taxon>
        <taxon>Pentapetalae</taxon>
        <taxon>rosids</taxon>
        <taxon>fabids</taxon>
        <taxon>Cucurbitales</taxon>
        <taxon>Cucurbitaceae</taxon>
        <taxon>Benincaseae</taxon>
        <taxon>Cucumis</taxon>
    </lineage>
</organism>
<feature type="compositionally biased region" description="Basic and acidic residues" evidence="1">
    <location>
        <begin position="26"/>
        <end position="43"/>
    </location>
</feature>
<proteinExistence type="predicted"/>
<reference evidence="2" key="1">
    <citation type="submission" date="2023-03" db="UniProtKB">
        <authorList>
            <consortium name="EnsemblPlants"/>
        </authorList>
    </citation>
    <scope>IDENTIFICATION</scope>
</reference>
<dbReference type="AlphaFoldDB" id="A0A9I9D1E6"/>
<accession>A0A9I9D1E6</accession>
<feature type="region of interest" description="Disordered" evidence="1">
    <location>
        <begin position="1"/>
        <end position="63"/>
    </location>
</feature>